<dbReference type="EMBL" id="VDFV01000150">
    <property type="protein sequence ID" value="TNC58872.1"/>
    <property type="molecule type" value="Genomic_DNA"/>
</dbReference>
<reference evidence="2 3" key="1">
    <citation type="submission" date="2019-06" db="EMBL/GenBank/DDBJ databases">
        <authorList>
            <person name="Jiang L."/>
        </authorList>
    </citation>
    <scope>NUCLEOTIDE SEQUENCE [LARGE SCALE GENOMIC DNA]</scope>
    <source>
        <strain evidence="2 3">YIM 48858</strain>
    </source>
</reference>
<dbReference type="Proteomes" id="UP000305709">
    <property type="component" value="Unassembled WGS sequence"/>
</dbReference>
<evidence type="ECO:0000313" key="2">
    <source>
        <dbReference type="EMBL" id="TNC58872.1"/>
    </source>
</evidence>
<sequence>MTLRRRMERLEANLRTHQADPVRVIWLVGVERQSEEMVEVAPAVAMVLAGPFGPGETLAQEDGEEESAFAGRVEAAVLRHHGPRTGGGPRGSRAVVLERDAEDL</sequence>
<evidence type="ECO:0000256" key="1">
    <source>
        <dbReference type="SAM" id="MobiDB-lite"/>
    </source>
</evidence>
<keyword evidence="3" id="KW-1185">Reference proteome</keyword>
<comment type="caution">
    <text evidence="2">The sequence shown here is derived from an EMBL/GenBank/DDBJ whole genome shotgun (WGS) entry which is preliminary data.</text>
</comment>
<dbReference type="AlphaFoldDB" id="A0A5C4N300"/>
<evidence type="ECO:0000313" key="3">
    <source>
        <dbReference type="Proteomes" id="UP000305709"/>
    </source>
</evidence>
<accession>A0A5C4N300</accession>
<dbReference type="RefSeq" id="WP_139084179.1">
    <property type="nucleotide sequence ID" value="NZ_VDFV01000150.1"/>
</dbReference>
<organism evidence="2 3">
    <name type="scientific">Rubellimicrobium roseum</name>
    <dbReference type="NCBI Taxonomy" id="687525"/>
    <lineage>
        <taxon>Bacteria</taxon>
        <taxon>Pseudomonadati</taxon>
        <taxon>Pseudomonadota</taxon>
        <taxon>Alphaproteobacteria</taxon>
        <taxon>Rhodobacterales</taxon>
        <taxon>Roseobacteraceae</taxon>
        <taxon>Rubellimicrobium</taxon>
    </lineage>
</organism>
<gene>
    <name evidence="2" type="ORF">FHG71_23275</name>
</gene>
<protein>
    <submittedName>
        <fullName evidence="2">Uncharacterized protein</fullName>
    </submittedName>
</protein>
<proteinExistence type="predicted"/>
<feature type="region of interest" description="Disordered" evidence="1">
    <location>
        <begin position="80"/>
        <end position="104"/>
    </location>
</feature>
<name>A0A5C4N300_9RHOB</name>